<dbReference type="GeneID" id="10031929"/>
<dbReference type="RefSeq" id="XP_003176609.1">
    <property type="nucleotide sequence ID" value="XM_003176561.1"/>
</dbReference>
<dbReference type="GO" id="GO:0005524">
    <property type="term" value="F:ATP binding"/>
    <property type="evidence" value="ECO:0007669"/>
    <property type="project" value="UniProtKB-KW"/>
</dbReference>
<feature type="compositionally biased region" description="Polar residues" evidence="4">
    <location>
        <begin position="267"/>
        <end position="309"/>
    </location>
</feature>
<dbReference type="EMBL" id="DS989822">
    <property type="protein sequence ID" value="EFQ97657.1"/>
    <property type="molecule type" value="Genomic_DNA"/>
</dbReference>
<proteinExistence type="inferred from homology"/>
<evidence type="ECO:0000256" key="4">
    <source>
        <dbReference type="SAM" id="MobiDB-lite"/>
    </source>
</evidence>
<dbReference type="VEuPathDB" id="FungiDB:MGYG_00697"/>
<evidence type="ECO:0000313" key="6">
    <source>
        <dbReference type="Proteomes" id="UP000002669"/>
    </source>
</evidence>
<dbReference type="HOGENOM" id="CLU_027147_2_1_1"/>
<keyword evidence="1" id="KW-0547">Nucleotide-binding</keyword>
<dbReference type="InParanoid" id="E5R1A6"/>
<evidence type="ECO:0000256" key="3">
    <source>
        <dbReference type="ARBA" id="ARBA00025768"/>
    </source>
</evidence>
<comment type="similarity">
    <text evidence="3">Belongs to the KTI12 family.</text>
</comment>
<dbReference type="AlphaFoldDB" id="E5R1A6"/>
<evidence type="ECO:0000256" key="2">
    <source>
        <dbReference type="ARBA" id="ARBA00022840"/>
    </source>
</evidence>
<dbReference type="OMA" id="THSRWDK"/>
<dbReference type="Gene3D" id="3.40.50.300">
    <property type="entry name" value="P-loop containing nucleotide triphosphate hydrolases"/>
    <property type="match status" value="1"/>
</dbReference>
<gene>
    <name evidence="5" type="ORF">MGYG_00697</name>
</gene>
<dbReference type="InterPro" id="IPR013641">
    <property type="entry name" value="KTI12/PSTK"/>
</dbReference>
<sequence length="454" mass="50241">MLYFWYYILFRSSRQIANFCGRTAKSSAGVICKPIHLILLTGFPCSGLTYRARQLATFFEDLQSSLPATSKSRYKIHIVTSHDEAHPRTVYDTARSEKQARAVVYARVKRLLGRDSIVIVDGMNYIKGWRYQLWCESKEARTTSCVVHIGTPIDQCISTNEARLKKKREIMETCDQQPEPASVDPEAEQQAESGDEATTTGAAVGDNEEPYPPELLTNLIYRYEEPSTASRWDKPLFTVPWADTTPPIDDIWFAITGQKITKEENQNKPASGLFSQTDPGPNETSSTADAPSIATSAKKTSLQRPTSTRPKIVPHQATAAPPKTDPTALYAIEKTTSEIISTIRKYSLENRSPSSSTYLANPQAPGITIPIPSTKTSVYIPPSTLASAPTDDLAGAGGVLTLPRLQRLRRQWVGMNRAFAGHGHGMGQGRLNEEEVGEAFVRFLNAEFEGMTEF</sequence>
<dbReference type="eggNOG" id="KOG3062">
    <property type="taxonomic scope" value="Eukaryota"/>
</dbReference>
<evidence type="ECO:0000256" key="1">
    <source>
        <dbReference type="ARBA" id="ARBA00022741"/>
    </source>
</evidence>
<feature type="region of interest" description="Disordered" evidence="4">
    <location>
        <begin position="173"/>
        <end position="211"/>
    </location>
</feature>
<dbReference type="OrthoDB" id="9972657at2759"/>
<name>E5R1A6_ARTGP</name>
<dbReference type="Pfam" id="PF08433">
    <property type="entry name" value="KTI12"/>
    <property type="match status" value="1"/>
</dbReference>
<evidence type="ECO:0000313" key="5">
    <source>
        <dbReference type="EMBL" id="EFQ97657.1"/>
    </source>
</evidence>
<dbReference type="PANTHER" id="PTHR12435">
    <property type="match status" value="1"/>
</dbReference>
<evidence type="ECO:0008006" key="7">
    <source>
        <dbReference type="Google" id="ProtNLM"/>
    </source>
</evidence>
<feature type="region of interest" description="Disordered" evidence="4">
    <location>
        <begin position="263"/>
        <end position="323"/>
    </location>
</feature>
<dbReference type="InterPro" id="IPR027417">
    <property type="entry name" value="P-loop_NTPase"/>
</dbReference>
<dbReference type="SUPFAM" id="SSF52540">
    <property type="entry name" value="P-loop containing nucleoside triphosphate hydrolases"/>
    <property type="match status" value="1"/>
</dbReference>
<feature type="compositionally biased region" description="Acidic residues" evidence="4">
    <location>
        <begin position="185"/>
        <end position="195"/>
    </location>
</feature>
<keyword evidence="6" id="KW-1185">Reference proteome</keyword>
<dbReference type="FunCoup" id="E5R1A6">
    <property type="interactions" value="643"/>
</dbReference>
<dbReference type="STRING" id="535722.E5R1A6"/>
<accession>E5R1A6</accession>
<dbReference type="Proteomes" id="UP000002669">
    <property type="component" value="Unassembled WGS sequence"/>
</dbReference>
<protein>
    <recommendedName>
        <fullName evidence="7">RNA polymerase II Elongator complex associated protein Kti12</fullName>
    </recommendedName>
</protein>
<organism evidence="6">
    <name type="scientific">Arthroderma gypseum (strain ATCC MYA-4604 / CBS 118893)</name>
    <name type="common">Microsporum gypseum</name>
    <dbReference type="NCBI Taxonomy" id="535722"/>
    <lineage>
        <taxon>Eukaryota</taxon>
        <taxon>Fungi</taxon>
        <taxon>Dikarya</taxon>
        <taxon>Ascomycota</taxon>
        <taxon>Pezizomycotina</taxon>
        <taxon>Eurotiomycetes</taxon>
        <taxon>Eurotiomycetidae</taxon>
        <taxon>Onygenales</taxon>
        <taxon>Arthrodermataceae</taxon>
        <taxon>Nannizzia</taxon>
    </lineage>
</organism>
<keyword evidence="2" id="KW-0067">ATP-binding</keyword>
<reference evidence="6" key="1">
    <citation type="journal article" date="2012" name="MBio">
        <title>Comparative genome analysis of Trichophyton rubrum and related dermatophytes reveals candidate genes involved in infection.</title>
        <authorList>
            <person name="Martinez D.A."/>
            <person name="Oliver B.G."/>
            <person name="Graeser Y."/>
            <person name="Goldberg J.M."/>
            <person name="Li W."/>
            <person name="Martinez-Rossi N.M."/>
            <person name="Monod M."/>
            <person name="Shelest E."/>
            <person name="Barton R.C."/>
            <person name="Birch E."/>
            <person name="Brakhage A.A."/>
            <person name="Chen Z."/>
            <person name="Gurr S.J."/>
            <person name="Heiman D."/>
            <person name="Heitman J."/>
            <person name="Kosti I."/>
            <person name="Rossi A."/>
            <person name="Saif S."/>
            <person name="Samalova M."/>
            <person name="Saunders C.W."/>
            <person name="Shea T."/>
            <person name="Summerbell R.C."/>
            <person name="Xu J."/>
            <person name="Young S."/>
            <person name="Zeng Q."/>
            <person name="Birren B.W."/>
            <person name="Cuomo C.A."/>
            <person name="White T.C."/>
        </authorList>
    </citation>
    <scope>NUCLEOTIDE SEQUENCE [LARGE SCALE GENOMIC DNA]</scope>
    <source>
        <strain evidence="6">ATCC MYA-4604 / CBS 118893</strain>
    </source>
</reference>